<dbReference type="EMBL" id="CM055761">
    <property type="protein sequence ID" value="KAJ7986438.1"/>
    <property type="molecule type" value="Genomic_DNA"/>
</dbReference>
<accession>A0ACC2F4X9</accession>
<evidence type="ECO:0000313" key="1">
    <source>
        <dbReference type="EMBL" id="KAJ7986438.1"/>
    </source>
</evidence>
<gene>
    <name evidence="1" type="ORF">DPEC_G00339890</name>
</gene>
<evidence type="ECO:0000313" key="2">
    <source>
        <dbReference type="Proteomes" id="UP001157502"/>
    </source>
</evidence>
<sequence>MSLCASHTHQASALTLEVHDLGEGPKDQHGGGVEAPAGPLLTCLMRFVLSSRVFVLTVVILLPCDYGCNVA</sequence>
<keyword evidence="2" id="KW-1185">Reference proteome</keyword>
<protein>
    <submittedName>
        <fullName evidence="1">Uncharacterized protein</fullName>
    </submittedName>
</protein>
<proteinExistence type="predicted"/>
<organism evidence="1 2">
    <name type="scientific">Dallia pectoralis</name>
    <name type="common">Alaska blackfish</name>
    <dbReference type="NCBI Taxonomy" id="75939"/>
    <lineage>
        <taxon>Eukaryota</taxon>
        <taxon>Metazoa</taxon>
        <taxon>Chordata</taxon>
        <taxon>Craniata</taxon>
        <taxon>Vertebrata</taxon>
        <taxon>Euteleostomi</taxon>
        <taxon>Actinopterygii</taxon>
        <taxon>Neopterygii</taxon>
        <taxon>Teleostei</taxon>
        <taxon>Protacanthopterygii</taxon>
        <taxon>Esociformes</taxon>
        <taxon>Umbridae</taxon>
        <taxon>Dallia</taxon>
    </lineage>
</organism>
<name>A0ACC2F4X9_DALPE</name>
<dbReference type="Proteomes" id="UP001157502">
    <property type="component" value="Chromosome 34"/>
</dbReference>
<comment type="caution">
    <text evidence="1">The sequence shown here is derived from an EMBL/GenBank/DDBJ whole genome shotgun (WGS) entry which is preliminary data.</text>
</comment>
<reference evidence="1" key="1">
    <citation type="submission" date="2021-05" db="EMBL/GenBank/DDBJ databases">
        <authorList>
            <person name="Pan Q."/>
            <person name="Jouanno E."/>
            <person name="Zahm M."/>
            <person name="Klopp C."/>
            <person name="Cabau C."/>
            <person name="Louis A."/>
            <person name="Berthelot C."/>
            <person name="Parey E."/>
            <person name="Roest Crollius H."/>
            <person name="Montfort J."/>
            <person name="Robinson-Rechavi M."/>
            <person name="Bouchez O."/>
            <person name="Lampietro C."/>
            <person name="Lopez Roques C."/>
            <person name="Donnadieu C."/>
            <person name="Postlethwait J."/>
            <person name="Bobe J."/>
            <person name="Dillon D."/>
            <person name="Chandos A."/>
            <person name="von Hippel F."/>
            <person name="Guiguen Y."/>
        </authorList>
    </citation>
    <scope>NUCLEOTIDE SEQUENCE</scope>
    <source>
        <strain evidence="1">YG-Jan2019</strain>
    </source>
</reference>